<reference evidence="1 2" key="1">
    <citation type="journal article" date="2018" name="Sci. Rep.">
        <title>Genomic signatures of local adaptation to the degree of environmental predictability in rotifers.</title>
        <authorList>
            <person name="Franch-Gras L."/>
            <person name="Hahn C."/>
            <person name="Garcia-Roger E.M."/>
            <person name="Carmona M.J."/>
            <person name="Serra M."/>
            <person name="Gomez A."/>
        </authorList>
    </citation>
    <scope>NUCLEOTIDE SEQUENCE [LARGE SCALE GENOMIC DNA]</scope>
    <source>
        <strain evidence="1">HYR1</strain>
    </source>
</reference>
<proteinExistence type="predicted"/>
<dbReference type="EMBL" id="REGN01007450">
    <property type="protein sequence ID" value="RNA06274.1"/>
    <property type="molecule type" value="Genomic_DNA"/>
</dbReference>
<evidence type="ECO:0000313" key="2">
    <source>
        <dbReference type="Proteomes" id="UP000276133"/>
    </source>
</evidence>
<organism evidence="1 2">
    <name type="scientific">Brachionus plicatilis</name>
    <name type="common">Marine rotifer</name>
    <name type="synonym">Brachionus muelleri</name>
    <dbReference type="NCBI Taxonomy" id="10195"/>
    <lineage>
        <taxon>Eukaryota</taxon>
        <taxon>Metazoa</taxon>
        <taxon>Spiralia</taxon>
        <taxon>Gnathifera</taxon>
        <taxon>Rotifera</taxon>
        <taxon>Eurotatoria</taxon>
        <taxon>Monogononta</taxon>
        <taxon>Pseudotrocha</taxon>
        <taxon>Ploima</taxon>
        <taxon>Brachionidae</taxon>
        <taxon>Brachionus</taxon>
    </lineage>
</organism>
<accession>A0A3M7Q4Z0</accession>
<protein>
    <submittedName>
        <fullName evidence="1">Uncharacterized protein</fullName>
    </submittedName>
</protein>
<comment type="caution">
    <text evidence="1">The sequence shown here is derived from an EMBL/GenBank/DDBJ whole genome shotgun (WGS) entry which is preliminary data.</text>
</comment>
<keyword evidence="2" id="KW-1185">Reference proteome</keyword>
<dbReference type="Proteomes" id="UP000276133">
    <property type="component" value="Unassembled WGS sequence"/>
</dbReference>
<sequence>MKCENRRINFFADINMQSLWLNYSSVQKRKTNSSDNTFSTVMPLTNSLGASSFNVLKFRKNGNQKKPKIINIQFCKFV</sequence>
<evidence type="ECO:0000313" key="1">
    <source>
        <dbReference type="EMBL" id="RNA06274.1"/>
    </source>
</evidence>
<dbReference type="AlphaFoldDB" id="A0A3M7Q4Z0"/>
<gene>
    <name evidence="1" type="ORF">BpHYR1_053741</name>
</gene>
<name>A0A3M7Q4Z0_BRAPC</name>